<feature type="binding site" evidence="4">
    <location>
        <begin position="639"/>
        <end position="640"/>
    </location>
    <ligand>
        <name>substrate</name>
    </ligand>
</feature>
<dbReference type="EMBL" id="CAJPVJ010000094">
    <property type="protein sequence ID" value="CAG2160733.1"/>
    <property type="molecule type" value="Genomic_DNA"/>
</dbReference>
<dbReference type="InterPro" id="IPR003595">
    <property type="entry name" value="Tyr_Pase_cat"/>
</dbReference>
<keyword evidence="8" id="KW-1185">Reference proteome</keyword>
<dbReference type="GO" id="GO:0010506">
    <property type="term" value="P:regulation of autophagy"/>
    <property type="evidence" value="ECO:0007669"/>
    <property type="project" value="TreeGrafter"/>
</dbReference>
<keyword evidence="2" id="KW-0443">Lipid metabolism</keyword>
<feature type="domain" description="Myotubularin phosphatase" evidence="6">
    <location>
        <begin position="485"/>
        <end position="863"/>
    </location>
</feature>
<dbReference type="InterPro" id="IPR010569">
    <property type="entry name" value="Myotubularin-like_Pase_dom"/>
</dbReference>
<dbReference type="PANTHER" id="PTHR10807">
    <property type="entry name" value="MYOTUBULARIN-RELATED"/>
    <property type="match status" value="1"/>
</dbReference>
<dbReference type="EMBL" id="OC914919">
    <property type="protein sequence ID" value="CAD7637520.1"/>
    <property type="molecule type" value="Genomic_DNA"/>
</dbReference>
<evidence type="ECO:0000256" key="3">
    <source>
        <dbReference type="PIRSR" id="PIRSR630564-1"/>
    </source>
</evidence>
<dbReference type="CDD" id="cd14533">
    <property type="entry name" value="PTP-MTMR3-like"/>
    <property type="match status" value="1"/>
</dbReference>
<dbReference type="GO" id="GO:0046856">
    <property type="term" value="P:phosphatidylinositol dephosphorylation"/>
    <property type="evidence" value="ECO:0007669"/>
    <property type="project" value="TreeGrafter"/>
</dbReference>
<dbReference type="InterPro" id="IPR016130">
    <property type="entry name" value="Tyr_Pase_AS"/>
</dbReference>
<dbReference type="Pfam" id="PF06602">
    <property type="entry name" value="Myotub-related"/>
    <property type="match status" value="1"/>
</dbReference>
<proteinExistence type="inferred from homology"/>
<accession>A0A7R9LA15</accession>
<dbReference type="OrthoDB" id="271628at2759"/>
<comment type="similarity">
    <text evidence="1">Belongs to the protein-tyrosine phosphatase family. Non-receptor class myotubularin subfamily.</text>
</comment>
<evidence type="ECO:0000256" key="4">
    <source>
        <dbReference type="PIRSR" id="PIRSR630564-2"/>
    </source>
</evidence>
<dbReference type="InterPro" id="IPR029021">
    <property type="entry name" value="Prot-tyrosine_phosphatase-like"/>
</dbReference>
<evidence type="ECO:0000256" key="5">
    <source>
        <dbReference type="SAM" id="MobiDB-lite"/>
    </source>
</evidence>
<dbReference type="PANTHER" id="PTHR10807:SF75">
    <property type="entry name" value="PHOSPHATIDYLINOSITOL-3-PHOSPHATE PHOSPHATASE"/>
    <property type="match status" value="1"/>
</dbReference>
<evidence type="ECO:0000313" key="7">
    <source>
        <dbReference type="EMBL" id="CAD7637520.1"/>
    </source>
</evidence>
<organism evidence="7">
    <name type="scientific">Oppiella nova</name>
    <dbReference type="NCBI Taxonomy" id="334625"/>
    <lineage>
        <taxon>Eukaryota</taxon>
        <taxon>Metazoa</taxon>
        <taxon>Ecdysozoa</taxon>
        <taxon>Arthropoda</taxon>
        <taxon>Chelicerata</taxon>
        <taxon>Arachnida</taxon>
        <taxon>Acari</taxon>
        <taxon>Acariformes</taxon>
        <taxon>Sarcoptiformes</taxon>
        <taxon>Oribatida</taxon>
        <taxon>Brachypylina</taxon>
        <taxon>Oppioidea</taxon>
        <taxon>Oppiidae</taxon>
        <taxon>Oppiella</taxon>
    </lineage>
</organism>
<dbReference type="GO" id="GO:0005737">
    <property type="term" value="C:cytoplasm"/>
    <property type="evidence" value="ECO:0007669"/>
    <property type="project" value="TreeGrafter"/>
</dbReference>
<name>A0A7R9LA15_9ACAR</name>
<feature type="active site" description="Phosphocysteine intermediate" evidence="3">
    <location>
        <position position="701"/>
    </location>
</feature>
<dbReference type="Proteomes" id="UP000728032">
    <property type="component" value="Unassembled WGS sequence"/>
</dbReference>
<evidence type="ECO:0000256" key="1">
    <source>
        <dbReference type="ARBA" id="ARBA00007471"/>
    </source>
</evidence>
<dbReference type="SUPFAM" id="SSF50729">
    <property type="entry name" value="PH domain-like"/>
    <property type="match status" value="1"/>
</dbReference>
<feature type="binding site" evidence="4">
    <location>
        <begin position="614"/>
        <end position="617"/>
    </location>
    <ligand>
        <name>substrate</name>
    </ligand>
</feature>
<dbReference type="InterPro" id="IPR030564">
    <property type="entry name" value="Myotubularin"/>
</dbReference>
<dbReference type="GO" id="GO:0004438">
    <property type="term" value="F:phosphatidylinositol-3-phosphate phosphatase activity"/>
    <property type="evidence" value="ECO:0007669"/>
    <property type="project" value="TreeGrafter"/>
</dbReference>
<feature type="region of interest" description="Disordered" evidence="5">
    <location>
        <begin position="184"/>
        <end position="224"/>
    </location>
</feature>
<evidence type="ECO:0000313" key="8">
    <source>
        <dbReference type="Proteomes" id="UP000728032"/>
    </source>
</evidence>
<dbReference type="AlphaFoldDB" id="A0A7R9LA15"/>
<dbReference type="SMART" id="SM00404">
    <property type="entry name" value="PTPc_motif"/>
    <property type="match status" value="1"/>
</dbReference>
<protein>
    <recommendedName>
        <fullName evidence="6">Myotubularin phosphatase domain-containing protein</fullName>
    </recommendedName>
</protein>
<feature type="binding site" evidence="4">
    <location>
        <begin position="701"/>
        <end position="707"/>
    </location>
    <ligand>
        <name>substrate</name>
    </ligand>
</feature>
<dbReference type="GO" id="GO:0052629">
    <property type="term" value="F:phosphatidylinositol-3,5-bisphosphate 3-phosphatase activity"/>
    <property type="evidence" value="ECO:0007669"/>
    <property type="project" value="TreeGrafter"/>
</dbReference>
<dbReference type="PROSITE" id="PS51339">
    <property type="entry name" value="PPASE_MYOTUBULARIN"/>
    <property type="match status" value="1"/>
</dbReference>
<evidence type="ECO:0000259" key="6">
    <source>
        <dbReference type="PROSITE" id="PS51339"/>
    </source>
</evidence>
<dbReference type="PROSITE" id="PS00383">
    <property type="entry name" value="TYR_PHOSPHATASE_1"/>
    <property type="match status" value="1"/>
</dbReference>
<dbReference type="GO" id="GO:0016020">
    <property type="term" value="C:membrane"/>
    <property type="evidence" value="ECO:0007669"/>
    <property type="project" value="TreeGrafter"/>
</dbReference>
<dbReference type="GO" id="GO:0019903">
    <property type="term" value="F:protein phosphatase binding"/>
    <property type="evidence" value="ECO:0007669"/>
    <property type="project" value="TreeGrafter"/>
</dbReference>
<evidence type="ECO:0000256" key="2">
    <source>
        <dbReference type="ARBA" id="ARBA00023098"/>
    </source>
</evidence>
<dbReference type="SUPFAM" id="SSF52799">
    <property type="entry name" value="(Phosphotyrosine protein) phosphatases II"/>
    <property type="match status" value="1"/>
</dbReference>
<reference evidence="7" key="1">
    <citation type="submission" date="2020-11" db="EMBL/GenBank/DDBJ databases">
        <authorList>
            <person name="Tran Van P."/>
        </authorList>
    </citation>
    <scope>NUCLEOTIDE SEQUENCE</scope>
</reference>
<sequence length="866" mass="96260">MYTNKSFDKQNETVGVRQVPDHIADINHKSDNISELNGRPTCESSGVKVLTPFVGNGCAKSEGNCDTLSAMVSTSFMGNGCAANGDTSEVNGETSGEMVTKHLVTNGCDHSDDSFGSSGAKVTTPFVGNGCDNSEDTPEDNCESSRTKISTHLVTNGCDTNGDGEDTTDSSAAEALTPFVGNGFAINEDDYESSGEKDSTPLLVNGSDRNDDTPQHHCASSEAEASTPVVTNGCVINENISEENCDPLEEKISPPFVGNGCHTNDNSEDTTDPSGAIVSPSLVINGCPTSEDTCDSRGTTVPTPVLRNGCASPVICEETSGTPKTLPNGLNGVIKNHNNSIDSHVCPDTSSLPSMEPMSQSLPFPQLSGETVMFNGTTTDGNLIVTNYRLFVSYLNPKDRLPISLPIGTIETIELRDLFYLYIYTKHVRSFIISFASGDDCTLWYKRLIDVCTLQSKLENLFCFKYFDGSKADHTSDVLVDHKNNTCSETLSEELTRMSFDDNVWRISDINKEFKLCSSYPRNLVVPQSVSDSDLEAVANFRYSRRIPTVVWRHRKNGCVIARSSQPEVGWLGWRNNHDELLLHAIVKSCSSSDTPDKKLLILDARSYTAAVANRAKGGGCECPEYYLSCEVQFMSLANIHSIRKSFHSLRYICESPADQFNWLTLLDNTKWLHNISVLMKSAIIVVNAIDVEERPVLVHCSDGWDRTPQIVALAELMLDPFYRSIDGFKVLIEREWIQFGHKFADRCGNGAFSDDINERCPVFLQWLDCVHQLVRQFPSSFEFNINFLITLIQHTYSSMFGTFICNNMRERDDHQINELTYSVWSYFHNRRQHYVNYIYEPKDQVLRPSCKAKDIIFWSDVYSVD</sequence>
<gene>
    <name evidence="7" type="ORF">ONB1V03_LOCUS863</name>
</gene>